<evidence type="ECO:0000313" key="3">
    <source>
        <dbReference type="Proteomes" id="UP000226191"/>
    </source>
</evidence>
<dbReference type="EMBL" id="CP031442">
    <property type="protein sequence ID" value="AXM06043.1"/>
    <property type="molecule type" value="Genomic_DNA"/>
</dbReference>
<name>A0A2B7J336_CUTAC</name>
<dbReference type="Proteomes" id="UP000256621">
    <property type="component" value="Chromosome"/>
</dbReference>
<evidence type="ECO:0000313" key="2">
    <source>
        <dbReference type="EMBL" id="PGF36591.1"/>
    </source>
</evidence>
<evidence type="ECO:0000313" key="1">
    <source>
        <dbReference type="EMBL" id="AXM06043.1"/>
    </source>
</evidence>
<reference evidence="2 3" key="1">
    <citation type="submission" date="2017-02" db="EMBL/GenBank/DDBJ databases">
        <title>Prevalence of linear plasmids in Cutibacterium acnes isolates obtained from cancerous prostatic tissue.</title>
        <authorList>
            <person name="Davidsson S."/>
            <person name="Bruggemann H."/>
        </authorList>
    </citation>
    <scope>NUCLEOTIDE SEQUENCE [LARGE SCALE GENOMIC DNA]</scope>
    <source>
        <strain evidence="2 3">11-78</strain>
    </source>
</reference>
<gene>
    <name evidence="2" type="ORF">B1B09_02985</name>
    <name evidence="1" type="ORF">DXN06_01875</name>
</gene>
<organism evidence="2 3">
    <name type="scientific">Cutibacterium acnes</name>
    <name type="common">Propionibacterium acnes</name>
    <dbReference type="NCBI Taxonomy" id="1747"/>
    <lineage>
        <taxon>Bacteria</taxon>
        <taxon>Bacillati</taxon>
        <taxon>Actinomycetota</taxon>
        <taxon>Actinomycetes</taxon>
        <taxon>Propionibacteriales</taxon>
        <taxon>Propionibacteriaceae</taxon>
        <taxon>Cutibacterium</taxon>
    </lineage>
</organism>
<reference evidence="1 4" key="2">
    <citation type="submission" date="2018-08" db="EMBL/GenBank/DDBJ databases">
        <title>Genome sequencing of Cutibacterium acnes KCOM 1315.</title>
        <authorList>
            <person name="Kook J.-K."/>
            <person name="Park S.-N."/>
            <person name="Lim Y.K."/>
        </authorList>
    </citation>
    <scope>NUCLEOTIDE SEQUENCE [LARGE SCALE GENOMIC DNA]</scope>
    <source>
        <strain evidence="1 4">KCOM 1315</strain>
    </source>
</reference>
<dbReference type="AlphaFoldDB" id="A0A2B7J336"/>
<dbReference type="Proteomes" id="UP000226191">
    <property type="component" value="Unassembled WGS sequence"/>
</dbReference>
<evidence type="ECO:0000313" key="4">
    <source>
        <dbReference type="Proteomes" id="UP000256621"/>
    </source>
</evidence>
<proteinExistence type="predicted"/>
<protein>
    <submittedName>
        <fullName evidence="2">Uncharacterized protein</fullName>
    </submittedName>
</protein>
<accession>A0A2B7J336</accession>
<sequence length="105" mass="11189">MIDVASSREEFVARAVNHTVVPVRTALVSDDDTPVGAMTYSVARIRLRGRTVALKDRVRHVQAGAGSVLGLVGSRDNAECESKAVAVIQVVQSSGSLSALREDER</sequence>
<dbReference type="RefSeq" id="WP_002516611.1">
    <property type="nucleotide sequence ID" value="NZ_AP019664.1"/>
</dbReference>
<dbReference type="GeneID" id="92857097"/>
<dbReference type="OrthoDB" id="2116750at201174"/>
<dbReference type="EMBL" id="MVCE01000001">
    <property type="protein sequence ID" value="PGF36591.1"/>
    <property type="molecule type" value="Genomic_DNA"/>
</dbReference>